<comment type="caution">
    <text evidence="3">The sequence shown here is derived from an EMBL/GenBank/DDBJ whole genome shotgun (WGS) entry which is preliminary data.</text>
</comment>
<dbReference type="GO" id="GO:0006559">
    <property type="term" value="P:L-phenylalanine catabolic process"/>
    <property type="evidence" value="ECO:0007669"/>
    <property type="project" value="TreeGrafter"/>
</dbReference>
<name>A0A0E3BUR9_9BURK</name>
<dbReference type="PANTHER" id="PTHR43069">
    <property type="entry name" value="FUMARYLACETOACETASE"/>
    <property type="match status" value="1"/>
</dbReference>
<keyword evidence="1" id="KW-0479">Metal-binding</keyword>
<evidence type="ECO:0000313" key="3">
    <source>
        <dbReference type="EMBL" id="KGH05123.1"/>
    </source>
</evidence>
<dbReference type="Proteomes" id="UP000029549">
    <property type="component" value="Unassembled WGS sequence"/>
</dbReference>
<dbReference type="InterPro" id="IPR015377">
    <property type="entry name" value="Fumarylacetoacetase_N"/>
</dbReference>
<accession>A0A0E3BUR9</accession>
<proteinExistence type="predicted"/>
<dbReference type="SUPFAM" id="SSF63433">
    <property type="entry name" value="Fumarylacetoacetate hydrolase, FAH, N-terminal domain"/>
    <property type="match status" value="1"/>
</dbReference>
<keyword evidence="4" id="KW-1185">Reference proteome</keyword>
<dbReference type="GO" id="GO:0004334">
    <property type="term" value="F:fumarylacetoacetase activity"/>
    <property type="evidence" value="ECO:0007669"/>
    <property type="project" value="InterPro"/>
</dbReference>
<sequence>MRNLLNETHDSALRSWVASMQAPAADFPIQNLPFGVFRRRGSDEAFRGGVAIGDQVLDLAAVIAAGAFGDEVLSVACAAASETLNPLMALQPGDWSALAHGALR</sequence>
<dbReference type="Pfam" id="PF09298">
    <property type="entry name" value="FAA_hydrolase_N"/>
    <property type="match status" value="1"/>
</dbReference>
<feature type="domain" description="Fumarylacetoacetase N-terminal" evidence="2">
    <location>
        <begin position="30"/>
        <end position="98"/>
    </location>
</feature>
<evidence type="ECO:0000259" key="2">
    <source>
        <dbReference type="Pfam" id="PF09298"/>
    </source>
</evidence>
<dbReference type="GO" id="GO:0006572">
    <property type="term" value="P:L-tyrosine catabolic process"/>
    <property type="evidence" value="ECO:0007669"/>
    <property type="project" value="TreeGrafter"/>
</dbReference>
<dbReference type="Gene3D" id="2.30.30.230">
    <property type="entry name" value="Fumarylacetoacetase, N-terminal domain"/>
    <property type="match status" value="1"/>
</dbReference>
<dbReference type="AlphaFoldDB" id="A0A0E3BUR9"/>
<dbReference type="GO" id="GO:0046872">
    <property type="term" value="F:metal ion binding"/>
    <property type="evidence" value="ECO:0007669"/>
    <property type="project" value="UniProtKB-KW"/>
</dbReference>
<dbReference type="InterPro" id="IPR005959">
    <property type="entry name" value="Fumarylacetoacetase"/>
</dbReference>
<reference evidence="3 4" key="1">
    <citation type="submission" date="2013-09" db="EMBL/GenBank/DDBJ databases">
        <title>High correlation between genotypes and phenotypes of environmental bacteria Comamonas testosteroni strains.</title>
        <authorList>
            <person name="Liu L."/>
            <person name="Zhu W."/>
            <person name="Xia X."/>
            <person name="Xu B."/>
            <person name="Luo M."/>
            <person name="Wang G."/>
        </authorList>
    </citation>
    <scope>NUCLEOTIDE SEQUENCE [LARGE SCALE GENOMIC DNA]</scope>
    <source>
        <strain evidence="3 4">DF2</strain>
    </source>
</reference>
<dbReference type="InterPro" id="IPR036462">
    <property type="entry name" value="Fumarylacetoacetase_N_sf"/>
</dbReference>
<organism evidence="3 4">
    <name type="scientific">Comamonas thiooxydans</name>
    <dbReference type="NCBI Taxonomy" id="363952"/>
    <lineage>
        <taxon>Bacteria</taxon>
        <taxon>Pseudomonadati</taxon>
        <taxon>Pseudomonadota</taxon>
        <taxon>Betaproteobacteria</taxon>
        <taxon>Burkholderiales</taxon>
        <taxon>Comamonadaceae</taxon>
        <taxon>Comamonas</taxon>
    </lineage>
</organism>
<dbReference type="PANTHER" id="PTHR43069:SF2">
    <property type="entry name" value="FUMARYLACETOACETASE"/>
    <property type="match status" value="1"/>
</dbReference>
<evidence type="ECO:0000256" key="1">
    <source>
        <dbReference type="ARBA" id="ARBA00022723"/>
    </source>
</evidence>
<dbReference type="EMBL" id="AWTP01000151">
    <property type="protein sequence ID" value="KGH05123.1"/>
    <property type="molecule type" value="Genomic_DNA"/>
</dbReference>
<dbReference type="GO" id="GO:1902000">
    <property type="term" value="P:homogentisate catabolic process"/>
    <property type="evidence" value="ECO:0007669"/>
    <property type="project" value="TreeGrafter"/>
</dbReference>
<protein>
    <recommendedName>
        <fullName evidence="2">Fumarylacetoacetase N-terminal domain-containing protein</fullName>
    </recommendedName>
</protein>
<evidence type="ECO:0000313" key="4">
    <source>
        <dbReference type="Proteomes" id="UP000029549"/>
    </source>
</evidence>
<gene>
    <name evidence="3" type="ORF">P608_23490</name>
</gene>